<dbReference type="NCBIfam" id="TIGR02543">
    <property type="entry name" value="List_Bact_rpt"/>
    <property type="match status" value="9"/>
</dbReference>
<reference evidence="4 5" key="1">
    <citation type="submission" date="2021-05" db="EMBL/GenBank/DDBJ databases">
        <title>Comparative genomic studies on the polysaccharide-degrading batcterial strains of the Flammeovirga genus.</title>
        <authorList>
            <person name="Zewei F."/>
            <person name="Zheng Z."/>
            <person name="Yu L."/>
            <person name="Ruyue G."/>
            <person name="Yanhong M."/>
            <person name="Yuanyuan C."/>
            <person name="Jingyan G."/>
            <person name="Wenjun H."/>
        </authorList>
    </citation>
    <scope>NUCLEOTIDE SEQUENCE [LARGE SCALE GENOMIC DNA]</scope>
    <source>
        <strain evidence="4 5">YS10</strain>
    </source>
</reference>
<accession>A0ABX8H2C9</accession>
<dbReference type="Proteomes" id="UP000682802">
    <property type="component" value="Chromosome 2"/>
</dbReference>
<dbReference type="Gene3D" id="3.80.10.10">
    <property type="entry name" value="Ribonuclease Inhibitor"/>
    <property type="match status" value="1"/>
</dbReference>
<feature type="chain" id="PRO_5045423701" evidence="2">
    <location>
        <begin position="21"/>
        <end position="984"/>
    </location>
</feature>
<dbReference type="InterPro" id="IPR026444">
    <property type="entry name" value="Secre_tail"/>
</dbReference>
<evidence type="ECO:0000313" key="4">
    <source>
        <dbReference type="EMBL" id="QWG09858.1"/>
    </source>
</evidence>
<comment type="subcellular location">
    <subcellularLocation>
        <location evidence="1">Cell envelope</location>
    </subcellularLocation>
</comment>
<dbReference type="Gene3D" id="2.60.40.4270">
    <property type="entry name" value="Listeria-Bacteroides repeat domain"/>
    <property type="match status" value="10"/>
</dbReference>
<dbReference type="Pfam" id="PF18962">
    <property type="entry name" value="Por_Secre_tail"/>
    <property type="match status" value="1"/>
</dbReference>
<organism evidence="4 5">
    <name type="scientific">Flammeovirga kamogawensis</name>
    <dbReference type="NCBI Taxonomy" id="373891"/>
    <lineage>
        <taxon>Bacteria</taxon>
        <taxon>Pseudomonadati</taxon>
        <taxon>Bacteroidota</taxon>
        <taxon>Cytophagia</taxon>
        <taxon>Cytophagales</taxon>
        <taxon>Flammeovirgaceae</taxon>
        <taxon>Flammeovirga</taxon>
    </lineage>
</organism>
<dbReference type="RefSeq" id="WP_144076521.1">
    <property type="nucleotide sequence ID" value="NZ_CP076129.1"/>
</dbReference>
<dbReference type="NCBIfam" id="TIGR04183">
    <property type="entry name" value="Por_Secre_tail"/>
    <property type="match status" value="1"/>
</dbReference>
<evidence type="ECO:0000256" key="1">
    <source>
        <dbReference type="ARBA" id="ARBA00004196"/>
    </source>
</evidence>
<dbReference type="EMBL" id="CP076129">
    <property type="protein sequence ID" value="QWG09858.1"/>
    <property type="molecule type" value="Genomic_DNA"/>
</dbReference>
<dbReference type="Pfam" id="PF09479">
    <property type="entry name" value="Flg_new"/>
    <property type="match status" value="10"/>
</dbReference>
<protein>
    <submittedName>
        <fullName evidence="4">InlB B-repeat-containing protein</fullName>
    </submittedName>
</protein>
<dbReference type="InterPro" id="IPR013378">
    <property type="entry name" value="InlB-like_B-rpt"/>
</dbReference>
<dbReference type="Pfam" id="PF13306">
    <property type="entry name" value="LRR_5"/>
    <property type="match status" value="1"/>
</dbReference>
<keyword evidence="5" id="KW-1185">Reference proteome</keyword>
<evidence type="ECO:0000259" key="3">
    <source>
        <dbReference type="Pfam" id="PF18962"/>
    </source>
</evidence>
<feature type="signal peptide" evidence="2">
    <location>
        <begin position="1"/>
        <end position="20"/>
    </location>
</feature>
<dbReference type="InterPro" id="IPR026906">
    <property type="entry name" value="LRR_5"/>
</dbReference>
<keyword evidence="2" id="KW-0732">Signal</keyword>
<evidence type="ECO:0000256" key="2">
    <source>
        <dbReference type="SAM" id="SignalP"/>
    </source>
</evidence>
<name>A0ABX8H2C9_9BACT</name>
<feature type="domain" description="Secretion system C-terminal sorting" evidence="3">
    <location>
        <begin position="918"/>
        <end position="983"/>
    </location>
</feature>
<sequence length="984" mass="109046">MKKLLNLIFIFIITTSTVFSQYTLTDSDVVVTNHTLSSCSYTTGGEIIIPTSLDGSEIQNIASNAFDNLNLTKVTLPSSVTSIQQNSFSNNQITEIKITGASDNQSPLGFQISTTFNVGCLSGNNVANVLLTAQTLNGYNFKYAQGSSSSAAVTSFSSTSTSTVVLYPVFTPINYNITYHNVISSHTNQLTYTITNTNRNLSAPASRLGYRFDGWYTESTFQNEITTLNIQGNTGDLDIYAKWTLINYSIGYNFGRTHSNPSSYTVNDGTITLTPATDTDDLFIGWYSDSNFSTQVNTINPNGATNIILYAKWNEKHTITYNLNNGVNSTSNPSSFYTNDALLTLSNPTRAHYTFDGWYGDINFNGSRITTIASGTTSDVQLFAKWTPITYTITYHRNGGTDLNVSGTSTPATYTIETPSFQLDYLDGPVTGSYFIAWYTEPNFINSYTQIPRGTTGNLNLYAKFNYSGVSYTITFVDEGIHSNSYSYYHDDPTIVLSNATKVNYTFDGWYTDASFTNSITSIVSGYNADITIYAKWIANTPSSYTITYNDAYTNTSNPSTYDGTTLITLQDPFRTGYTFLGWYTDPTFTNSITSIAIGTNTNLNLYAKWVTNATPTYTITYNDAYTNTNNPSTYDGTTLITLQDPSRTGYTFSGWYTDPTFTNSITSIAIGTNTNLNLYAKWVTNTNPTYTITYNDAYTNTSNPSTYDGTTLITLQDPSRTGYTFLGWYTNPTFTNSITSIAIGTNVNLNLYAKWVTNTTPTYTITYNDAYTNTSNPSTYDGTTLITLQDPSRTGYTFLGWYTDVAFTNSIASIAIGTNANLNLYAKWDPIIYTITYNDEGDSNSNPTSYTIKDAVITLSTPTRSGYTFNGWYSESSFSNQITEISNGSTGNITLFGKWTKDSINSLENDLKMLTFYPNPTSDQITIDFKFNKIEIYNTSGKIVYSNHNYSKKIDVSTLQQGLYIIRATNAEHNIKSSKLIIE</sequence>
<evidence type="ECO:0000313" key="5">
    <source>
        <dbReference type="Proteomes" id="UP000682802"/>
    </source>
</evidence>
<dbReference type="InterPro" id="IPR032675">
    <property type="entry name" value="LRR_dom_sf"/>
</dbReference>
<proteinExistence type="predicted"/>
<gene>
    <name evidence="4" type="ORF">KM029_19450</name>
</gene>
<dbReference type="InterPro" id="IPR042229">
    <property type="entry name" value="Listeria/Bacterioides_rpt_sf"/>
</dbReference>